<gene>
    <name evidence="3" type="ORF">SAMN05216218_10382</name>
</gene>
<evidence type="ECO:0000313" key="3">
    <source>
        <dbReference type="EMBL" id="SDF01521.1"/>
    </source>
</evidence>
<feature type="domain" description="Amine oxidase" evidence="2">
    <location>
        <begin position="90"/>
        <end position="171"/>
    </location>
</feature>
<keyword evidence="1" id="KW-0472">Membrane</keyword>
<dbReference type="AlphaFoldDB" id="A0A1G7HMA7"/>
<dbReference type="Proteomes" id="UP000199076">
    <property type="component" value="Unassembled WGS sequence"/>
</dbReference>
<keyword evidence="1" id="KW-0812">Transmembrane</keyword>
<accession>A0A1G7HMA7</accession>
<evidence type="ECO:0000313" key="4">
    <source>
        <dbReference type="Proteomes" id="UP000199076"/>
    </source>
</evidence>
<dbReference type="GO" id="GO:0016491">
    <property type="term" value="F:oxidoreductase activity"/>
    <property type="evidence" value="ECO:0007669"/>
    <property type="project" value="InterPro"/>
</dbReference>
<feature type="transmembrane region" description="Helical" evidence="1">
    <location>
        <begin position="40"/>
        <end position="59"/>
    </location>
</feature>
<evidence type="ECO:0000259" key="2">
    <source>
        <dbReference type="Pfam" id="PF01593"/>
    </source>
</evidence>
<sequence length="199" mass="21983">MPVISSETADPVSMRIHQSCRSESTTVYRKYGTNMPSRRTVIGSVGVAALGGLGAWLWLTPATGYVQEKSIEARYREGSQLHSESVITVTLSNPPGSDSPQINWLHDDWRDRFESPSTPVVSESLHNDLQQVYEEVRYVVGVCSPSWGEDETTTGCYNASAGREDFNRVQVHDRVSASKTTNAGLSIHSVKGKWSFDET</sequence>
<protein>
    <recommendedName>
        <fullName evidence="2">Amine oxidase domain-containing protein</fullName>
    </recommendedName>
</protein>
<name>A0A1G7HMA7_9EURY</name>
<organism evidence="3 4">
    <name type="scientific">Halorientalis regularis</name>
    <dbReference type="NCBI Taxonomy" id="660518"/>
    <lineage>
        <taxon>Archaea</taxon>
        <taxon>Methanobacteriati</taxon>
        <taxon>Methanobacteriota</taxon>
        <taxon>Stenosarchaea group</taxon>
        <taxon>Halobacteria</taxon>
        <taxon>Halobacteriales</taxon>
        <taxon>Haloarculaceae</taxon>
        <taxon>Halorientalis</taxon>
    </lineage>
</organism>
<proteinExistence type="predicted"/>
<evidence type="ECO:0000256" key="1">
    <source>
        <dbReference type="SAM" id="Phobius"/>
    </source>
</evidence>
<keyword evidence="1" id="KW-1133">Transmembrane helix</keyword>
<dbReference type="InterPro" id="IPR002937">
    <property type="entry name" value="Amino_oxidase"/>
</dbReference>
<dbReference type="EMBL" id="FNBK01000003">
    <property type="protein sequence ID" value="SDF01521.1"/>
    <property type="molecule type" value="Genomic_DNA"/>
</dbReference>
<keyword evidence="4" id="KW-1185">Reference proteome</keyword>
<dbReference type="Pfam" id="PF01593">
    <property type="entry name" value="Amino_oxidase"/>
    <property type="match status" value="1"/>
</dbReference>
<reference evidence="4" key="1">
    <citation type="submission" date="2016-10" db="EMBL/GenBank/DDBJ databases">
        <authorList>
            <person name="Varghese N."/>
            <person name="Submissions S."/>
        </authorList>
    </citation>
    <scope>NUCLEOTIDE SEQUENCE [LARGE SCALE GENOMIC DNA]</scope>
    <source>
        <strain evidence="4">IBRC-M 10760</strain>
    </source>
</reference>